<dbReference type="InterPro" id="IPR000867">
    <property type="entry name" value="IGFBP-like"/>
</dbReference>
<evidence type="ECO:0000256" key="3">
    <source>
        <dbReference type="SAM" id="SignalP"/>
    </source>
</evidence>
<proteinExistence type="predicted"/>
<dbReference type="Proteomes" id="UP000314980">
    <property type="component" value="Unassembled WGS sequence"/>
</dbReference>
<name>A0A4W6C5R4_LATCA</name>
<dbReference type="Pfam" id="PF00093">
    <property type="entry name" value="VWC"/>
    <property type="match status" value="1"/>
</dbReference>
<reference evidence="6" key="3">
    <citation type="submission" date="2025-09" db="UniProtKB">
        <authorList>
            <consortium name="Ensembl"/>
        </authorList>
    </citation>
    <scope>IDENTIFICATION</scope>
</reference>
<dbReference type="SMART" id="SM00121">
    <property type="entry name" value="IB"/>
    <property type="match status" value="1"/>
</dbReference>
<evidence type="ECO:0000259" key="5">
    <source>
        <dbReference type="PROSITE" id="PS51323"/>
    </source>
</evidence>
<dbReference type="GO" id="GO:0007155">
    <property type="term" value="P:cell adhesion"/>
    <property type="evidence" value="ECO:0007669"/>
    <property type="project" value="TreeGrafter"/>
</dbReference>
<dbReference type="Ensembl" id="ENSLCAT00010006098.1">
    <property type="protein sequence ID" value="ENSLCAP00010005947.1"/>
    <property type="gene ID" value="ENSLCAG00010002962.1"/>
</dbReference>
<keyword evidence="7" id="KW-1185">Reference proteome</keyword>
<evidence type="ECO:0000256" key="1">
    <source>
        <dbReference type="ARBA" id="ARBA00022729"/>
    </source>
</evidence>
<dbReference type="AlphaFoldDB" id="A0A4W6C5R4"/>
<dbReference type="PROSITE" id="PS50184">
    <property type="entry name" value="VWFC_2"/>
    <property type="match status" value="1"/>
</dbReference>
<dbReference type="PANTHER" id="PTHR11348">
    <property type="entry name" value="CONNECTIVE TISSUE GROWTH FACTOR-RELATED"/>
    <property type="match status" value="1"/>
</dbReference>
<dbReference type="GeneTree" id="ENSGT00940000160207"/>
<evidence type="ECO:0000256" key="2">
    <source>
        <dbReference type="ARBA" id="ARBA00023157"/>
    </source>
</evidence>
<sequence>MDRRESQVVCSLLFLCVGPCQCPSTVPRCPVGIPLVFDSCGCCQLCARQEGEACTDQLPCDTHRGLQCDYSASFPGGPGQCVGNELGCEINGRRLEEGQAFQPSCAQLCHCLGGGVSCVPLCSDDLQRPTDKCPNPQLVRLPGRCCKEWMCHDLDNSISSNPSAGNEANALKDKTKGCWTHISTY</sequence>
<dbReference type="PROSITE" id="PS01208">
    <property type="entry name" value="VWFC_1"/>
    <property type="match status" value="1"/>
</dbReference>
<reference evidence="7" key="1">
    <citation type="submission" date="2015-09" db="EMBL/GenBank/DDBJ databases">
        <authorList>
            <person name="Sai Rama Sridatta P."/>
        </authorList>
    </citation>
    <scope>NUCLEOTIDE SEQUENCE [LARGE SCALE GENOMIC DNA]</scope>
</reference>
<feature type="domain" description="IGFBP N-terminal" evidence="5">
    <location>
        <begin position="6"/>
        <end position="84"/>
    </location>
</feature>
<reference evidence="6" key="2">
    <citation type="submission" date="2025-08" db="UniProtKB">
        <authorList>
            <consortium name="Ensembl"/>
        </authorList>
    </citation>
    <scope>IDENTIFICATION</scope>
</reference>
<dbReference type="GO" id="GO:0031012">
    <property type="term" value="C:extracellular matrix"/>
    <property type="evidence" value="ECO:0007669"/>
    <property type="project" value="TreeGrafter"/>
</dbReference>
<evidence type="ECO:0008006" key="8">
    <source>
        <dbReference type="Google" id="ProtNLM"/>
    </source>
</evidence>
<dbReference type="GO" id="GO:0005615">
    <property type="term" value="C:extracellular space"/>
    <property type="evidence" value="ECO:0007669"/>
    <property type="project" value="TreeGrafter"/>
</dbReference>
<feature type="chain" id="PRO_5021491511" description="Cellular communication network factor 5" evidence="3">
    <location>
        <begin position="23"/>
        <end position="185"/>
    </location>
</feature>
<dbReference type="InParanoid" id="A0A4W6C5R4"/>
<feature type="domain" description="VWFC" evidence="4">
    <location>
        <begin position="79"/>
        <end position="152"/>
    </location>
</feature>
<dbReference type="InterPro" id="IPR001007">
    <property type="entry name" value="VWF_dom"/>
</dbReference>
<dbReference type="SMART" id="SM00214">
    <property type="entry name" value="VWC"/>
    <property type="match status" value="1"/>
</dbReference>
<keyword evidence="1 3" id="KW-0732">Signal</keyword>
<accession>A0A4W6C5R4</accession>
<dbReference type="Pfam" id="PF00219">
    <property type="entry name" value="IGFBP"/>
    <property type="match status" value="1"/>
</dbReference>
<dbReference type="GO" id="GO:0005178">
    <property type="term" value="F:integrin binding"/>
    <property type="evidence" value="ECO:0007669"/>
    <property type="project" value="TreeGrafter"/>
</dbReference>
<dbReference type="PANTHER" id="PTHR11348:SF22">
    <property type="entry name" value="CCN FAMILY MEMBER 5"/>
    <property type="match status" value="1"/>
</dbReference>
<evidence type="ECO:0000313" key="6">
    <source>
        <dbReference type="Ensembl" id="ENSLCAP00010005947.1"/>
    </source>
</evidence>
<organism evidence="6 7">
    <name type="scientific">Lates calcarifer</name>
    <name type="common">Barramundi</name>
    <name type="synonym">Holocentrus calcarifer</name>
    <dbReference type="NCBI Taxonomy" id="8187"/>
    <lineage>
        <taxon>Eukaryota</taxon>
        <taxon>Metazoa</taxon>
        <taxon>Chordata</taxon>
        <taxon>Craniata</taxon>
        <taxon>Vertebrata</taxon>
        <taxon>Euteleostomi</taxon>
        <taxon>Actinopterygii</taxon>
        <taxon>Neopterygii</taxon>
        <taxon>Teleostei</taxon>
        <taxon>Neoteleostei</taxon>
        <taxon>Acanthomorphata</taxon>
        <taxon>Carangaria</taxon>
        <taxon>Carangaria incertae sedis</taxon>
        <taxon>Centropomidae</taxon>
        <taxon>Lates</taxon>
    </lineage>
</organism>
<dbReference type="PROSITE" id="PS51323">
    <property type="entry name" value="IGFBP_N_2"/>
    <property type="match status" value="1"/>
</dbReference>
<protein>
    <recommendedName>
        <fullName evidence="8">Cellular communication network factor 5</fullName>
    </recommendedName>
</protein>
<dbReference type="SUPFAM" id="SSF57603">
    <property type="entry name" value="FnI-like domain"/>
    <property type="match status" value="1"/>
</dbReference>
<dbReference type="GO" id="GO:0007165">
    <property type="term" value="P:signal transduction"/>
    <property type="evidence" value="ECO:0007669"/>
    <property type="project" value="TreeGrafter"/>
</dbReference>
<dbReference type="InterPro" id="IPR009030">
    <property type="entry name" value="Growth_fac_rcpt_cys_sf"/>
</dbReference>
<dbReference type="GO" id="GO:0008201">
    <property type="term" value="F:heparin binding"/>
    <property type="evidence" value="ECO:0007669"/>
    <property type="project" value="TreeGrafter"/>
</dbReference>
<dbReference type="InterPro" id="IPR050941">
    <property type="entry name" value="CCN"/>
</dbReference>
<dbReference type="GO" id="GO:0045597">
    <property type="term" value="P:positive regulation of cell differentiation"/>
    <property type="evidence" value="ECO:0007669"/>
    <property type="project" value="TreeGrafter"/>
</dbReference>
<evidence type="ECO:0000259" key="4">
    <source>
        <dbReference type="PROSITE" id="PS50184"/>
    </source>
</evidence>
<evidence type="ECO:0000313" key="7">
    <source>
        <dbReference type="Proteomes" id="UP000314980"/>
    </source>
</evidence>
<feature type="signal peptide" evidence="3">
    <location>
        <begin position="1"/>
        <end position="22"/>
    </location>
</feature>
<keyword evidence="2" id="KW-1015">Disulfide bond</keyword>
<dbReference type="SUPFAM" id="SSF57184">
    <property type="entry name" value="Growth factor receptor domain"/>
    <property type="match status" value="1"/>
</dbReference>